<dbReference type="EMBL" id="JAJBZT010000003">
    <property type="protein sequence ID" value="MCB6183183.1"/>
    <property type="molecule type" value="Genomic_DNA"/>
</dbReference>
<name>A0ABS8D6C9_9NEIS</name>
<dbReference type="PROSITE" id="PS51257">
    <property type="entry name" value="PROKAR_LIPOPROTEIN"/>
    <property type="match status" value="1"/>
</dbReference>
<reference evidence="3" key="1">
    <citation type="submission" date="2021-10" db="EMBL/GenBank/DDBJ databases">
        <title>The complete genome sequence of Leeia sp. TBRC 13508.</title>
        <authorList>
            <person name="Charoenyingcharoen P."/>
            <person name="Yukphan P."/>
        </authorList>
    </citation>
    <scope>NUCLEOTIDE SEQUENCE</scope>
    <source>
        <strain evidence="3">TBRC 13508</strain>
    </source>
</reference>
<keyword evidence="2" id="KW-0812">Transmembrane</keyword>
<organism evidence="3 4">
    <name type="scientific">Leeia speluncae</name>
    <dbReference type="NCBI Taxonomy" id="2884804"/>
    <lineage>
        <taxon>Bacteria</taxon>
        <taxon>Pseudomonadati</taxon>
        <taxon>Pseudomonadota</taxon>
        <taxon>Betaproteobacteria</taxon>
        <taxon>Neisseriales</taxon>
        <taxon>Leeiaceae</taxon>
        <taxon>Leeia</taxon>
    </lineage>
</organism>
<evidence type="ECO:0000313" key="4">
    <source>
        <dbReference type="Proteomes" id="UP001165395"/>
    </source>
</evidence>
<evidence type="ECO:0000313" key="3">
    <source>
        <dbReference type="EMBL" id="MCB6183183.1"/>
    </source>
</evidence>
<keyword evidence="2" id="KW-1133">Transmembrane helix</keyword>
<feature type="compositionally biased region" description="Low complexity" evidence="1">
    <location>
        <begin position="33"/>
        <end position="46"/>
    </location>
</feature>
<evidence type="ECO:0000256" key="2">
    <source>
        <dbReference type="SAM" id="Phobius"/>
    </source>
</evidence>
<protein>
    <submittedName>
        <fullName evidence="3">Uncharacterized protein</fullName>
    </submittedName>
</protein>
<keyword evidence="2" id="KW-0472">Membrane</keyword>
<dbReference type="Proteomes" id="UP001165395">
    <property type="component" value="Unassembled WGS sequence"/>
</dbReference>
<comment type="caution">
    <text evidence="3">The sequence shown here is derived from an EMBL/GenBank/DDBJ whole genome shotgun (WGS) entry which is preliminary data.</text>
</comment>
<proteinExistence type="predicted"/>
<sequence>MTKLVYILYAIAISCSLTLYNVKTNNDHSTYRSWGRSGSNSGMSSGDWYSGGHHK</sequence>
<feature type="region of interest" description="Disordered" evidence="1">
    <location>
        <begin position="30"/>
        <end position="55"/>
    </location>
</feature>
<keyword evidence="4" id="KW-1185">Reference proteome</keyword>
<accession>A0ABS8D6C9</accession>
<evidence type="ECO:0000256" key="1">
    <source>
        <dbReference type="SAM" id="MobiDB-lite"/>
    </source>
</evidence>
<gene>
    <name evidence="3" type="ORF">LIN78_06465</name>
</gene>
<feature type="transmembrane region" description="Helical" evidence="2">
    <location>
        <begin position="6"/>
        <end position="22"/>
    </location>
</feature>
<dbReference type="RefSeq" id="WP_227179712.1">
    <property type="nucleotide sequence ID" value="NZ_JAJBZT010000003.1"/>
</dbReference>